<comment type="function">
    <text evidence="2">May play the central regulatory role in sporulation. It may be an element of the effector pathway responsible for the activation of sporulation genes in response to nutritional stress. Spo0A may act in concert with spo0H (a sigma factor) to control the expression of some genes that are critical to the sporulation process.</text>
</comment>
<evidence type="ECO:0000313" key="6">
    <source>
        <dbReference type="EMBL" id="HIR94162.1"/>
    </source>
</evidence>
<evidence type="ECO:0000256" key="1">
    <source>
        <dbReference type="ARBA" id="ARBA00018672"/>
    </source>
</evidence>
<dbReference type="Gene3D" id="2.40.50.1020">
    <property type="entry name" value="LytTr DNA-binding domain"/>
    <property type="match status" value="1"/>
</dbReference>
<evidence type="ECO:0000313" key="7">
    <source>
        <dbReference type="Proteomes" id="UP000886841"/>
    </source>
</evidence>
<protein>
    <recommendedName>
        <fullName evidence="1">Stage 0 sporulation protein A homolog</fullName>
    </recommendedName>
</protein>
<dbReference type="Pfam" id="PF04397">
    <property type="entry name" value="LytTR"/>
    <property type="match status" value="1"/>
</dbReference>
<dbReference type="SUPFAM" id="SSF52172">
    <property type="entry name" value="CheY-like"/>
    <property type="match status" value="1"/>
</dbReference>
<dbReference type="PANTHER" id="PTHR37299">
    <property type="entry name" value="TRANSCRIPTIONAL REGULATOR-RELATED"/>
    <property type="match status" value="1"/>
</dbReference>
<dbReference type="InterPro" id="IPR011006">
    <property type="entry name" value="CheY-like_superfamily"/>
</dbReference>
<dbReference type="SMART" id="SM00850">
    <property type="entry name" value="LytTR"/>
    <property type="match status" value="1"/>
</dbReference>
<keyword evidence="3" id="KW-0597">Phosphoprotein</keyword>
<comment type="caution">
    <text evidence="6">The sequence shown here is derived from an EMBL/GenBank/DDBJ whole genome shotgun (WGS) entry which is preliminary data.</text>
</comment>
<feature type="domain" description="Response regulatory" evidence="4">
    <location>
        <begin position="8"/>
        <end position="128"/>
    </location>
</feature>
<dbReference type="InterPro" id="IPR046947">
    <property type="entry name" value="LytR-like"/>
</dbReference>
<evidence type="ECO:0000256" key="2">
    <source>
        <dbReference type="ARBA" id="ARBA00024867"/>
    </source>
</evidence>
<evidence type="ECO:0000256" key="3">
    <source>
        <dbReference type="PROSITE-ProRule" id="PRU00169"/>
    </source>
</evidence>
<dbReference type="Proteomes" id="UP000886841">
    <property type="component" value="Unassembled WGS sequence"/>
</dbReference>
<dbReference type="EMBL" id="DVHU01000109">
    <property type="protein sequence ID" value="HIR94162.1"/>
    <property type="molecule type" value="Genomic_DNA"/>
</dbReference>
<name>A0A9D1EM29_9FIRM</name>
<accession>A0A9D1EM29</accession>
<feature type="modified residue" description="4-aspartylphosphate" evidence="3">
    <location>
        <position position="65"/>
    </location>
</feature>
<proteinExistence type="predicted"/>
<dbReference type="GO" id="GO:0000156">
    <property type="term" value="F:phosphorelay response regulator activity"/>
    <property type="evidence" value="ECO:0007669"/>
    <property type="project" value="InterPro"/>
</dbReference>
<evidence type="ECO:0000259" key="4">
    <source>
        <dbReference type="PROSITE" id="PS50110"/>
    </source>
</evidence>
<dbReference type="PANTHER" id="PTHR37299:SF1">
    <property type="entry name" value="STAGE 0 SPORULATION PROTEIN A HOMOLOG"/>
    <property type="match status" value="1"/>
</dbReference>
<feature type="domain" description="HTH LytTR-type" evidence="5">
    <location>
        <begin position="137"/>
        <end position="237"/>
    </location>
</feature>
<gene>
    <name evidence="6" type="ORF">IAB98_12160</name>
</gene>
<dbReference type="InterPro" id="IPR001789">
    <property type="entry name" value="Sig_transdc_resp-reg_receiver"/>
</dbReference>
<organism evidence="6 7">
    <name type="scientific">Candidatus Egerieimonas intestinavium</name>
    <dbReference type="NCBI Taxonomy" id="2840777"/>
    <lineage>
        <taxon>Bacteria</taxon>
        <taxon>Bacillati</taxon>
        <taxon>Bacillota</taxon>
        <taxon>Clostridia</taxon>
        <taxon>Lachnospirales</taxon>
        <taxon>Lachnospiraceae</taxon>
        <taxon>Lachnospiraceae incertae sedis</taxon>
        <taxon>Candidatus Egerieimonas</taxon>
    </lineage>
</organism>
<dbReference type="PROSITE" id="PS50110">
    <property type="entry name" value="RESPONSE_REGULATORY"/>
    <property type="match status" value="1"/>
</dbReference>
<dbReference type="InterPro" id="IPR007492">
    <property type="entry name" value="LytTR_DNA-bd_dom"/>
</dbReference>
<dbReference type="Pfam" id="PF00072">
    <property type="entry name" value="Response_reg"/>
    <property type="match status" value="1"/>
</dbReference>
<sequence length="241" mass="28202">MERLYGYHIAVCEDDPFIRDRICQVCEETLSEEKIDYEIIPFSDAEQLEAILDKEGEIFDLLILDIKLQNKSGMKLAEELREKENRVSIIFVTGYETYLAKGYEVQPVHFLLKPLKWEELRKAVLTDWKLNHRPRMILLEKGRRKLRLPLDAVLYAEPDGNHGTRIILKDRIAEFSAGITELTGMLPEGQFIRCHNSYVVNLEHVEGVSWLSFQMDNGEKIPISRKYYNVCQNAFISYMNR</sequence>
<dbReference type="PROSITE" id="PS50930">
    <property type="entry name" value="HTH_LYTTR"/>
    <property type="match status" value="1"/>
</dbReference>
<dbReference type="GO" id="GO:0003677">
    <property type="term" value="F:DNA binding"/>
    <property type="evidence" value="ECO:0007669"/>
    <property type="project" value="InterPro"/>
</dbReference>
<dbReference type="Gene3D" id="3.40.50.2300">
    <property type="match status" value="1"/>
</dbReference>
<reference evidence="6" key="2">
    <citation type="journal article" date="2021" name="PeerJ">
        <title>Extensive microbial diversity within the chicken gut microbiome revealed by metagenomics and culture.</title>
        <authorList>
            <person name="Gilroy R."/>
            <person name="Ravi A."/>
            <person name="Getino M."/>
            <person name="Pursley I."/>
            <person name="Horton D.L."/>
            <person name="Alikhan N.F."/>
            <person name="Baker D."/>
            <person name="Gharbi K."/>
            <person name="Hall N."/>
            <person name="Watson M."/>
            <person name="Adriaenssens E.M."/>
            <person name="Foster-Nyarko E."/>
            <person name="Jarju S."/>
            <person name="Secka A."/>
            <person name="Antonio M."/>
            <person name="Oren A."/>
            <person name="Chaudhuri R.R."/>
            <person name="La Ragione R."/>
            <person name="Hildebrand F."/>
            <person name="Pallen M.J."/>
        </authorList>
    </citation>
    <scope>NUCLEOTIDE SEQUENCE</scope>
    <source>
        <strain evidence="6">ChiSxjej1B13-7041</strain>
    </source>
</reference>
<reference evidence="6" key="1">
    <citation type="submission" date="2020-10" db="EMBL/GenBank/DDBJ databases">
        <authorList>
            <person name="Gilroy R."/>
        </authorList>
    </citation>
    <scope>NUCLEOTIDE SEQUENCE</scope>
    <source>
        <strain evidence="6">ChiSxjej1B13-7041</strain>
    </source>
</reference>
<dbReference type="SMART" id="SM00448">
    <property type="entry name" value="REC"/>
    <property type="match status" value="1"/>
</dbReference>
<evidence type="ECO:0000259" key="5">
    <source>
        <dbReference type="PROSITE" id="PS50930"/>
    </source>
</evidence>
<dbReference type="AlphaFoldDB" id="A0A9D1EM29"/>